<proteinExistence type="predicted"/>
<evidence type="ECO:0000313" key="3">
    <source>
        <dbReference type="Proteomes" id="UP001164746"/>
    </source>
</evidence>
<evidence type="ECO:0000313" key="2">
    <source>
        <dbReference type="EMBL" id="WAR23010.1"/>
    </source>
</evidence>
<evidence type="ECO:0000256" key="1">
    <source>
        <dbReference type="SAM" id="SignalP"/>
    </source>
</evidence>
<gene>
    <name evidence="2" type="ORF">MAR_036679</name>
</gene>
<feature type="chain" id="PRO_5045583565" evidence="1">
    <location>
        <begin position="20"/>
        <end position="93"/>
    </location>
</feature>
<protein>
    <submittedName>
        <fullName evidence="2">Uncharacterized protein</fullName>
    </submittedName>
</protein>
<feature type="signal peptide" evidence="1">
    <location>
        <begin position="1"/>
        <end position="19"/>
    </location>
</feature>
<sequence length="93" mass="10626">MRILLIVFALGFLICLVTSRPRLPREPINVVIDGLVVISSPGYETDEYPGDTEQTWDLQAPAAKIMKNLLKVNRPVQHLRQLQLLLLRHLNQN</sequence>
<reference evidence="2" key="1">
    <citation type="submission" date="2022-11" db="EMBL/GenBank/DDBJ databases">
        <title>Centuries of genome instability and evolution in soft-shell clam transmissible cancer (bioRxiv).</title>
        <authorList>
            <person name="Hart S.F.M."/>
            <person name="Yonemitsu M.A."/>
            <person name="Giersch R.M."/>
            <person name="Beal B.F."/>
            <person name="Arriagada G."/>
            <person name="Davis B.W."/>
            <person name="Ostrander E.A."/>
            <person name="Goff S.P."/>
            <person name="Metzger M.J."/>
        </authorList>
    </citation>
    <scope>NUCLEOTIDE SEQUENCE</scope>
    <source>
        <strain evidence="2">MELC-2E11</strain>
        <tissue evidence="2">Siphon/mantle</tissue>
    </source>
</reference>
<keyword evidence="3" id="KW-1185">Reference proteome</keyword>
<accession>A0ABY7FLT0</accession>
<organism evidence="2 3">
    <name type="scientific">Mya arenaria</name>
    <name type="common">Soft-shell clam</name>
    <dbReference type="NCBI Taxonomy" id="6604"/>
    <lineage>
        <taxon>Eukaryota</taxon>
        <taxon>Metazoa</taxon>
        <taxon>Spiralia</taxon>
        <taxon>Lophotrochozoa</taxon>
        <taxon>Mollusca</taxon>
        <taxon>Bivalvia</taxon>
        <taxon>Autobranchia</taxon>
        <taxon>Heteroconchia</taxon>
        <taxon>Euheterodonta</taxon>
        <taxon>Imparidentia</taxon>
        <taxon>Neoheterodontei</taxon>
        <taxon>Myida</taxon>
        <taxon>Myoidea</taxon>
        <taxon>Myidae</taxon>
        <taxon>Mya</taxon>
    </lineage>
</organism>
<dbReference type="Proteomes" id="UP001164746">
    <property type="component" value="Chromosome 13"/>
</dbReference>
<name>A0ABY7FLT0_MYAAR</name>
<dbReference type="EMBL" id="CP111024">
    <property type="protein sequence ID" value="WAR23010.1"/>
    <property type="molecule type" value="Genomic_DNA"/>
</dbReference>
<keyword evidence="1" id="KW-0732">Signal</keyword>